<proteinExistence type="predicted"/>
<sequence length="82" mass="10288">MKVFMDFEEHKAMKEKMSKKIKTKGKENNNYDYKEYLDILIKKKVKTNKMKYNKTKNSAFKNNYKNFQYDYEEDFYEPDYEY</sequence>
<dbReference type="Proteomes" id="UP000242497">
    <property type="component" value="Unassembled WGS sequence"/>
</dbReference>
<evidence type="ECO:0000313" key="2">
    <source>
        <dbReference type="Proteomes" id="UP000242497"/>
    </source>
</evidence>
<dbReference type="EMBL" id="FRAE01000040">
    <property type="protein sequence ID" value="SHK17101.1"/>
    <property type="molecule type" value="Genomic_DNA"/>
</dbReference>
<dbReference type="STRING" id="1123349.SAMN02744037_01787"/>
<protein>
    <submittedName>
        <fullName evidence="1">Uncharacterized protein</fullName>
    </submittedName>
</protein>
<dbReference type="AlphaFoldDB" id="A0A1M6QA86"/>
<evidence type="ECO:0000313" key="1">
    <source>
        <dbReference type="EMBL" id="SHK17101.1"/>
    </source>
</evidence>
<reference evidence="2" key="1">
    <citation type="submission" date="2016-11" db="EMBL/GenBank/DDBJ databases">
        <authorList>
            <person name="Varghese N."/>
            <person name="Submissions S."/>
        </authorList>
    </citation>
    <scope>NUCLEOTIDE SEQUENCE [LARGE SCALE GENOMIC DNA]</scope>
    <source>
        <strain evidence="2">DSM 15518</strain>
    </source>
</reference>
<accession>A0A1M6QA86</accession>
<keyword evidence="2" id="KW-1185">Reference proteome</keyword>
<organism evidence="1 2">
    <name type="scientific">Tepidibacter formicigenes DSM 15518</name>
    <dbReference type="NCBI Taxonomy" id="1123349"/>
    <lineage>
        <taxon>Bacteria</taxon>
        <taxon>Bacillati</taxon>
        <taxon>Bacillota</taxon>
        <taxon>Clostridia</taxon>
        <taxon>Peptostreptococcales</taxon>
        <taxon>Peptostreptococcaceae</taxon>
        <taxon>Tepidibacter</taxon>
    </lineage>
</organism>
<name>A0A1M6QA86_9FIRM</name>
<dbReference type="RefSeq" id="WP_072889208.1">
    <property type="nucleotide sequence ID" value="NZ_FRAE01000040.1"/>
</dbReference>
<gene>
    <name evidence="1" type="ORF">SAMN02744037_01787</name>
</gene>